<evidence type="ECO:0000313" key="2">
    <source>
        <dbReference type="EMBL" id="KAK3288770.1"/>
    </source>
</evidence>
<name>A0AAE0LL15_9CHLO</name>
<feature type="region of interest" description="Disordered" evidence="1">
    <location>
        <begin position="126"/>
        <end position="275"/>
    </location>
</feature>
<dbReference type="AlphaFoldDB" id="A0AAE0LL15"/>
<reference evidence="2 3" key="1">
    <citation type="journal article" date="2015" name="Genome Biol. Evol.">
        <title>Comparative Genomics of a Bacterivorous Green Alga Reveals Evolutionary Causalities and Consequences of Phago-Mixotrophic Mode of Nutrition.</title>
        <authorList>
            <person name="Burns J.A."/>
            <person name="Paasch A."/>
            <person name="Narechania A."/>
            <person name="Kim E."/>
        </authorList>
    </citation>
    <scope>NUCLEOTIDE SEQUENCE [LARGE SCALE GENOMIC DNA]</scope>
    <source>
        <strain evidence="2 3">PLY_AMNH</strain>
    </source>
</reference>
<organism evidence="2 3">
    <name type="scientific">Cymbomonas tetramitiformis</name>
    <dbReference type="NCBI Taxonomy" id="36881"/>
    <lineage>
        <taxon>Eukaryota</taxon>
        <taxon>Viridiplantae</taxon>
        <taxon>Chlorophyta</taxon>
        <taxon>Pyramimonadophyceae</taxon>
        <taxon>Pyramimonadales</taxon>
        <taxon>Pyramimonadaceae</taxon>
        <taxon>Cymbomonas</taxon>
    </lineage>
</organism>
<gene>
    <name evidence="2" type="ORF">CYMTET_3759</name>
</gene>
<protein>
    <submittedName>
        <fullName evidence="2">Uncharacterized protein</fullName>
    </submittedName>
</protein>
<evidence type="ECO:0000256" key="1">
    <source>
        <dbReference type="SAM" id="MobiDB-lite"/>
    </source>
</evidence>
<feature type="compositionally biased region" description="Low complexity" evidence="1">
    <location>
        <begin position="224"/>
        <end position="240"/>
    </location>
</feature>
<sequence>MVQTTTERLTSLHDVYTADEEILTTAEIKVLKEKELVAEKARQEEEEEEEEEAEEEAEEEVEEEEEEAEVPPALHAPEEETQVLLLESTTAEQTQQLEATTYSTFLQGIDTAIDIANSAEELETMPSDVKAKADAAAAAGSEAGRAGSNNPDQAWALRAHVETQKRVAEREQLAKAGEKEATPGNDEDENDEAATQETQEKAAALGQAEQAEQAEDAAEKAKTGKAAAKAAPSKAATADGILTRSARTPKEDDKKSKRNPAATTTEPTLSQEAQD</sequence>
<dbReference type="Proteomes" id="UP001190700">
    <property type="component" value="Unassembled WGS sequence"/>
</dbReference>
<dbReference type="EMBL" id="LGRX02000362">
    <property type="protein sequence ID" value="KAK3288770.1"/>
    <property type="molecule type" value="Genomic_DNA"/>
</dbReference>
<feature type="compositionally biased region" description="Basic and acidic residues" evidence="1">
    <location>
        <begin position="159"/>
        <end position="181"/>
    </location>
</feature>
<feature type="compositionally biased region" description="Polar residues" evidence="1">
    <location>
        <begin position="261"/>
        <end position="275"/>
    </location>
</feature>
<feature type="compositionally biased region" description="Acidic residues" evidence="1">
    <location>
        <begin position="185"/>
        <end position="194"/>
    </location>
</feature>
<feature type="compositionally biased region" description="Low complexity" evidence="1">
    <location>
        <begin position="195"/>
        <end position="211"/>
    </location>
</feature>
<accession>A0AAE0LL15</accession>
<feature type="compositionally biased region" description="Acidic residues" evidence="1">
    <location>
        <begin position="44"/>
        <end position="69"/>
    </location>
</feature>
<proteinExistence type="predicted"/>
<feature type="compositionally biased region" description="Low complexity" evidence="1">
    <location>
        <begin position="134"/>
        <end position="147"/>
    </location>
</feature>
<keyword evidence="3" id="KW-1185">Reference proteome</keyword>
<feature type="region of interest" description="Disordered" evidence="1">
    <location>
        <begin position="39"/>
        <end position="80"/>
    </location>
</feature>
<comment type="caution">
    <text evidence="2">The sequence shown here is derived from an EMBL/GenBank/DDBJ whole genome shotgun (WGS) entry which is preliminary data.</text>
</comment>
<evidence type="ECO:0000313" key="3">
    <source>
        <dbReference type="Proteomes" id="UP001190700"/>
    </source>
</evidence>